<sequence length="105" mass="12153">MMNKNNGGFSLQSMESKSWFLHKDSTEDIGSSGNRKPNWTAQRIILFTMDTINHILIVLVTLYIVYHAAKKYLSVTNVHVILCTIGSQIEEKEEKAWRGEKRRVR</sequence>
<feature type="transmembrane region" description="Helical" evidence="1">
    <location>
        <begin position="44"/>
        <end position="66"/>
    </location>
</feature>
<protein>
    <submittedName>
        <fullName evidence="2">Uncharacterized protein</fullName>
    </submittedName>
</protein>
<reference evidence="2" key="1">
    <citation type="submission" date="2011-02" db="EMBL/GenBank/DDBJ databases">
        <title>The genome of the leaf-cutting ant Acromyrmex echinatior suggests key adaptations to social evolution and fungus farming.</title>
        <authorList>
            <person name="Nygaard S."/>
            <person name="Zhang G."/>
        </authorList>
    </citation>
    <scope>NUCLEOTIDE SEQUENCE</scope>
</reference>
<organism evidence="3">
    <name type="scientific">Acromyrmex echinatior</name>
    <name type="common">Panamanian leafcutter ant</name>
    <name type="synonym">Acromyrmex octospinosus echinatior</name>
    <dbReference type="NCBI Taxonomy" id="103372"/>
    <lineage>
        <taxon>Eukaryota</taxon>
        <taxon>Metazoa</taxon>
        <taxon>Ecdysozoa</taxon>
        <taxon>Arthropoda</taxon>
        <taxon>Hexapoda</taxon>
        <taxon>Insecta</taxon>
        <taxon>Pterygota</taxon>
        <taxon>Neoptera</taxon>
        <taxon>Endopterygota</taxon>
        <taxon>Hymenoptera</taxon>
        <taxon>Apocrita</taxon>
        <taxon>Aculeata</taxon>
        <taxon>Formicoidea</taxon>
        <taxon>Formicidae</taxon>
        <taxon>Myrmicinae</taxon>
        <taxon>Acromyrmex</taxon>
    </lineage>
</organism>
<keyword evidence="1" id="KW-0812">Transmembrane</keyword>
<dbReference type="EMBL" id="GL888700">
    <property type="protein sequence ID" value="EGI58377.1"/>
    <property type="molecule type" value="Genomic_DNA"/>
</dbReference>
<proteinExistence type="predicted"/>
<keyword evidence="1" id="KW-0472">Membrane</keyword>
<keyword evidence="3" id="KW-1185">Reference proteome</keyword>
<gene>
    <name evidence="2" type="ORF">G5I_13527</name>
</gene>
<dbReference type="AlphaFoldDB" id="F4X599"/>
<dbReference type="Proteomes" id="UP000007755">
    <property type="component" value="Unassembled WGS sequence"/>
</dbReference>
<keyword evidence="1" id="KW-1133">Transmembrane helix</keyword>
<dbReference type="STRING" id="103372.F4X599"/>
<dbReference type="InParanoid" id="F4X599"/>
<evidence type="ECO:0000256" key="1">
    <source>
        <dbReference type="SAM" id="Phobius"/>
    </source>
</evidence>
<accession>F4X599</accession>
<evidence type="ECO:0000313" key="2">
    <source>
        <dbReference type="EMBL" id="EGI58377.1"/>
    </source>
</evidence>
<evidence type="ECO:0000313" key="3">
    <source>
        <dbReference type="Proteomes" id="UP000007755"/>
    </source>
</evidence>
<name>F4X599_ACREC</name>
<dbReference type="OrthoDB" id="432881at2759"/>